<keyword evidence="1" id="KW-0732">Signal</keyword>
<reference evidence="3" key="2">
    <citation type="journal article" date="2014" name="ISME J.">
        <title>Microbial stratification in low pH oxic and suboxic macroscopic growths along an acid mine drainage.</title>
        <authorList>
            <person name="Mendez-Garcia C."/>
            <person name="Mesa V."/>
            <person name="Sprenger R.R."/>
            <person name="Richter M."/>
            <person name="Diez M.S."/>
            <person name="Solano J."/>
            <person name="Bargiela R."/>
            <person name="Golyshina O.V."/>
            <person name="Manteca A."/>
            <person name="Ramos J.L."/>
            <person name="Gallego J.R."/>
            <person name="Llorente I."/>
            <person name="Martins Dos Santos V.A."/>
            <person name="Jensen O.N."/>
            <person name="Pelaez A.I."/>
            <person name="Sanchez J."/>
            <person name="Ferrer M."/>
        </authorList>
    </citation>
    <scope>NUCLEOTIDE SEQUENCE</scope>
</reference>
<name>T1DBG2_9ZZZZ</name>
<reference evidence="3" key="1">
    <citation type="submission" date="2013-08" db="EMBL/GenBank/DDBJ databases">
        <authorList>
            <person name="Mendez C."/>
            <person name="Richter M."/>
            <person name="Ferrer M."/>
            <person name="Sanchez J."/>
        </authorList>
    </citation>
    <scope>NUCLEOTIDE SEQUENCE</scope>
</reference>
<dbReference type="GO" id="GO:0016787">
    <property type="term" value="F:hydrolase activity"/>
    <property type="evidence" value="ECO:0007669"/>
    <property type="project" value="UniProtKB-KW"/>
</dbReference>
<comment type="caution">
    <text evidence="3">The sequence shown here is derived from an EMBL/GenBank/DDBJ whole genome shotgun (WGS) entry which is preliminary data.</text>
</comment>
<evidence type="ECO:0000256" key="2">
    <source>
        <dbReference type="ARBA" id="ARBA00022801"/>
    </source>
</evidence>
<evidence type="ECO:0000313" key="3">
    <source>
        <dbReference type="EMBL" id="EQD79450.1"/>
    </source>
</evidence>
<dbReference type="Pfam" id="PF17132">
    <property type="entry name" value="Glyco_hydro_106"/>
    <property type="match status" value="1"/>
</dbReference>
<dbReference type="PANTHER" id="PTHR43817:SF1">
    <property type="entry name" value="HYDROLASE, FAMILY 43, PUTATIVE (AFU_ORTHOLOGUE AFUA_3G01660)-RELATED"/>
    <property type="match status" value="1"/>
</dbReference>
<feature type="non-terminal residue" evidence="3">
    <location>
        <position position="1"/>
    </location>
</feature>
<gene>
    <name evidence="3" type="ORF">B1A_01722</name>
</gene>
<protein>
    <submittedName>
        <fullName evidence="3">Glycoside hydrolase family protein</fullName>
    </submittedName>
</protein>
<keyword evidence="2 3" id="KW-0378">Hydrolase</keyword>
<dbReference type="AlphaFoldDB" id="T1DBG2"/>
<organism evidence="3">
    <name type="scientific">mine drainage metagenome</name>
    <dbReference type="NCBI Taxonomy" id="410659"/>
    <lineage>
        <taxon>unclassified sequences</taxon>
        <taxon>metagenomes</taxon>
        <taxon>ecological metagenomes</taxon>
    </lineage>
</organism>
<dbReference type="PANTHER" id="PTHR43817">
    <property type="entry name" value="GLYCOSYL HYDROLASE"/>
    <property type="match status" value="1"/>
</dbReference>
<accession>T1DBG2</accession>
<evidence type="ECO:0000256" key="1">
    <source>
        <dbReference type="ARBA" id="ARBA00022729"/>
    </source>
</evidence>
<sequence>TGDMATTVYVSGNGTRWKRVAWFKPAPAVLGMKFPQETEAFAPCMARYVRIVMRTAPTPRRSPKSPFFYNAPGAVPVAARFIARNKLKSASPSFHVHEIVLHSRATVNQFEAKADFRIAPDYYALDSQLPIAPRTAVNPKDVVNLTAFMQSNGTLDWTPPPGRWVILRMGYSLEGTTNHPAPAVATGLESDKLSRADVKSYVEHYLGMFRAVTGPFGKPGSLTAMTNDSTEVGMQDWTSHMIADFERLRGYNPIPWLPALTGVVVGNRSETNKFLWDFRHTIKELVATNHYQEVQKVASADGLTTYAEALENGRPSFGDDMQMRRYTDIPMGAMWMYRPGNGPDPTYIADLKGAASVAHIYGRKLVAAESLDSVDQPWAFGPRQLKRVVDKEFLLGVNRIVIHESSEQPINRPPGLSLSFFGQMFNRLDAWAPEAGPWIRYISRCSYLLQQGHYAAQIAYFYGQAAPITGLFKNKRINVPAGYGYDFVNSNILMNRLEVKDGRLVTASGMSYRVLFLGGTSKWMTLRVLERIN</sequence>
<dbReference type="EMBL" id="AUZX01001307">
    <property type="protein sequence ID" value="EQD79450.1"/>
    <property type="molecule type" value="Genomic_DNA"/>
</dbReference>
<proteinExistence type="predicted"/>
<feature type="non-terminal residue" evidence="3">
    <location>
        <position position="533"/>
    </location>
</feature>